<evidence type="ECO:0000313" key="3">
    <source>
        <dbReference type="Proteomes" id="UP001151582"/>
    </source>
</evidence>
<dbReference type="InterPro" id="IPR008011">
    <property type="entry name" value="Complex1_LYR_dom"/>
</dbReference>
<protein>
    <recommendedName>
        <fullName evidence="1">Complex 1 LYR protein domain-containing protein</fullName>
    </recommendedName>
</protein>
<gene>
    <name evidence="2" type="ORF">H4R34_005530</name>
</gene>
<evidence type="ECO:0000313" key="2">
    <source>
        <dbReference type="EMBL" id="KAJ1972087.1"/>
    </source>
</evidence>
<sequence>MPRTAASTLCHETLALYRRYLKAIKQLQHSDAGYVHRRVKQEFYRLGKASDTNTQEQATHLR</sequence>
<dbReference type="AlphaFoldDB" id="A0A9W8B3E8"/>
<feature type="non-terminal residue" evidence="2">
    <location>
        <position position="62"/>
    </location>
</feature>
<dbReference type="Pfam" id="PF05347">
    <property type="entry name" value="Complex1_LYR"/>
    <property type="match status" value="1"/>
</dbReference>
<organism evidence="2 3">
    <name type="scientific">Dimargaris verticillata</name>
    <dbReference type="NCBI Taxonomy" id="2761393"/>
    <lineage>
        <taxon>Eukaryota</taxon>
        <taxon>Fungi</taxon>
        <taxon>Fungi incertae sedis</taxon>
        <taxon>Zoopagomycota</taxon>
        <taxon>Kickxellomycotina</taxon>
        <taxon>Dimargaritomycetes</taxon>
        <taxon>Dimargaritales</taxon>
        <taxon>Dimargaritaceae</taxon>
        <taxon>Dimargaris</taxon>
    </lineage>
</organism>
<name>A0A9W8B3E8_9FUNG</name>
<dbReference type="EMBL" id="JANBQB010001157">
    <property type="protein sequence ID" value="KAJ1972087.1"/>
    <property type="molecule type" value="Genomic_DNA"/>
</dbReference>
<reference evidence="2" key="1">
    <citation type="submission" date="2022-07" db="EMBL/GenBank/DDBJ databases">
        <title>Phylogenomic reconstructions and comparative analyses of Kickxellomycotina fungi.</title>
        <authorList>
            <person name="Reynolds N.K."/>
            <person name="Stajich J.E."/>
            <person name="Barry K."/>
            <person name="Grigoriev I.V."/>
            <person name="Crous P."/>
            <person name="Smith M.E."/>
        </authorList>
    </citation>
    <scope>NUCLEOTIDE SEQUENCE</scope>
    <source>
        <strain evidence="2">RSA 567</strain>
    </source>
</reference>
<feature type="domain" description="Complex 1 LYR protein" evidence="1">
    <location>
        <begin position="12"/>
        <end position="45"/>
    </location>
</feature>
<accession>A0A9W8B3E8</accession>
<evidence type="ECO:0000259" key="1">
    <source>
        <dbReference type="Pfam" id="PF05347"/>
    </source>
</evidence>
<dbReference type="Proteomes" id="UP001151582">
    <property type="component" value="Unassembled WGS sequence"/>
</dbReference>
<comment type="caution">
    <text evidence="2">The sequence shown here is derived from an EMBL/GenBank/DDBJ whole genome shotgun (WGS) entry which is preliminary data.</text>
</comment>
<keyword evidence="3" id="KW-1185">Reference proteome</keyword>
<dbReference type="OrthoDB" id="10337882at2759"/>
<proteinExistence type="predicted"/>